<dbReference type="Pfam" id="PF09849">
    <property type="entry name" value="DUF2076"/>
    <property type="match status" value="1"/>
</dbReference>
<sequence>MTPQEQQLLEDFLARVRSAGGVAIDPQADALIRERLAGQPDAAYLLVQRALLLEHALESAKAQIAQLQQAAPPPPPATSFLGQGFNAGPPPLPPAPAPQAAPGWRERLFGGGTGVPEQAPVAAPAARGPSFLGTAATTAAGVAGGMFLFEGVESLLGGHHGGFLGGGSSQPTVVENVTNNYYDEAPLQDAGQDFADDSGVDGDNWT</sequence>
<dbReference type="Proteomes" id="UP000045978">
    <property type="component" value="Unassembled WGS sequence"/>
</dbReference>
<evidence type="ECO:0000256" key="1">
    <source>
        <dbReference type="SAM" id="MobiDB-lite"/>
    </source>
</evidence>
<evidence type="ECO:0000313" key="3">
    <source>
        <dbReference type="Proteomes" id="UP000045978"/>
    </source>
</evidence>
<protein>
    <recommendedName>
        <fullName evidence="4">Periplasmic ligand-binding sensor protein</fullName>
    </recommendedName>
</protein>
<organism evidence="2 3">
    <name type="scientific">Xanthomonas graminis pv. phlei</name>
    <dbReference type="NCBI Taxonomy" id="487906"/>
    <lineage>
        <taxon>Bacteria</taxon>
        <taxon>Pseudomonadati</taxon>
        <taxon>Pseudomonadota</taxon>
        <taxon>Gammaproteobacteria</taxon>
        <taxon>Lysobacterales</taxon>
        <taxon>Lysobacteraceae</taxon>
        <taxon>Xanthomonas</taxon>
        <taxon>Xanthomonas translucens group</taxon>
        <taxon>Xanthomonas graminis</taxon>
    </lineage>
</organism>
<evidence type="ECO:0000313" key="2">
    <source>
        <dbReference type="EMBL" id="CTP88272.1"/>
    </source>
</evidence>
<dbReference type="InterPro" id="IPR018648">
    <property type="entry name" value="DUF2076"/>
</dbReference>
<feature type="region of interest" description="Disordered" evidence="1">
    <location>
        <begin position="187"/>
        <end position="206"/>
    </location>
</feature>
<gene>
    <name evidence="2" type="ORF">XTPLMG730_2082</name>
</gene>
<reference evidence="2 3" key="1">
    <citation type="submission" date="2015-07" db="EMBL/GenBank/DDBJ databases">
        <authorList>
            <person name="Noorani M."/>
        </authorList>
    </citation>
    <scope>NUCLEOTIDE SEQUENCE [LARGE SCALE GENOMIC DNA]</scope>
    <source>
        <strain evidence="2">LMG730</strain>
    </source>
</reference>
<name>A0A0K2ZTB3_9XANT</name>
<proteinExistence type="predicted"/>
<accession>A0A0K2ZTB3</accession>
<evidence type="ECO:0008006" key="4">
    <source>
        <dbReference type="Google" id="ProtNLM"/>
    </source>
</evidence>
<dbReference type="RefSeq" id="WP_080999000.1">
    <property type="nucleotide sequence ID" value="NZ_CP076251.1"/>
</dbReference>
<dbReference type="AlphaFoldDB" id="A0A0K2ZTB3"/>
<dbReference type="EMBL" id="CXOJ01000043">
    <property type="protein sequence ID" value="CTP88272.1"/>
    <property type="molecule type" value="Genomic_DNA"/>
</dbReference>